<organism evidence="2 3">
    <name type="scientific">Vitreoscilla massiliensis</name>
    <dbReference type="NCBI Taxonomy" id="1689272"/>
    <lineage>
        <taxon>Bacteria</taxon>
        <taxon>Pseudomonadati</taxon>
        <taxon>Pseudomonadota</taxon>
        <taxon>Betaproteobacteria</taxon>
        <taxon>Neisseriales</taxon>
        <taxon>Neisseriaceae</taxon>
        <taxon>Vitreoscilla</taxon>
    </lineage>
</organism>
<evidence type="ECO:0000259" key="1">
    <source>
        <dbReference type="Pfam" id="PF13569"/>
    </source>
</evidence>
<dbReference type="Pfam" id="PF13569">
    <property type="entry name" value="DUF4132"/>
    <property type="match status" value="1"/>
</dbReference>
<sequence>MNDFTSIYAPMAATGKLDGHPEAVISSLQDLFASLEAIRKDVPGLALDYVLNGDSQQVLHDLRTGKAGRSFEYLATPGSIVDYYHGVNSKSDNRVLGARVRLYALLDQDTIKPEQWQRLAQVFAASYPDPKQDYYAATLYASTVPEWLQVLLADIVITMPKRVQYGKTVVGAQAHLSHAFFKRMAALAELSVPAEVVFFERDALKNQWHTDNLEKFWRLKDFDSEWLNPELTLRLADSLSNSGRVALMKFLGGNKKRLQHYNHTVVKLGLMAGKKLQGDARLLLAGQPLETLQPYLEPVLMGAGSNAERKLAAEMLIPFGVEAEPMLQAALLVENNAGVKQVYESVLARLQTVSDMTGQDDSFDVPTWEPLVTGKIDETEVVEILKQNFAEILKSAQEAAEHEAKENADPTYKGYKSTWARSRLKEVQKIDAAVFPRIAAALNGGEAVSRKLVDYQLLNHKNRVEAVAGFDFGHYLRMVGLLHGGGNNWWQIRQYLSKAFPQGVDVRVLADALIKNGKDEKAAYVHIADEFLGWGGADAMETFAPEAVWPFFYEHPEFLQEAFGLTKAKTSSSYGGYQQGNAVAVLAMFPKIPSEWLPILLTLALEASKTLREPIQQLLLSVPDIYLRACEGLATGKHEIRTSSAKWLADLNDARAIPDLQAALKKEKRETARAAMLTTLKKLGVDISAHLAPKVLLAEAESGLKAKMPKSLDAWLKPEALPELVWLDGGKAVDAKITLWWVVLAQKLKEPGGNELLDLYLALTTPASRARLAEFLLQGFVHEDTRHPSSAEADERAQKEAPQRFKYMQDWYKRYPEYYPQYANATLEMAIAEIKREVMAVYLGSAIADKGILALTAAMPATTWVQLLQTYMKEHHQRRAQIEAMLMAAAKNNDPAIIQFILSIARRYKTASVQAKANELIAEIAERNGWSSDELADRTIPTAGLDDSGVLSLSYGAREFTGRLDEDLKWVLADETGKALKALPNARQNEDAALVKEAKAQFNTAKKELKQVLELQTERLYEAMCGGRVWSRGDWLEYLQAHPLMQRLLQRLLWQGLNAQGEVVFTFRPTEDGSFINADDDEVDLQAASSIRLAHTVLLGPEATQTWLGHLKDYRIKPLFEQLKRELPPAITPKQQEIDSFKGYLSDTFTLRGVFTKMGYQRGPAEDGGSFMEYHKRFTSLGVAAQIGFSGSYMPEENIPAVVFGLGFVSLRNGKPTYTQVDLNDISLVLLTEIYNDYALLASKTMGFDADWEKKHHGKFEKCVGQGQSGAARRR</sequence>
<dbReference type="InterPro" id="IPR025406">
    <property type="entry name" value="DUF4132"/>
</dbReference>
<reference evidence="2 3" key="1">
    <citation type="journal article" date="2022" name="Res Sq">
        <title>Evolution of multicellular longitudinally dividing oral cavity symbionts (Neisseriaceae).</title>
        <authorList>
            <person name="Nyongesa S."/>
            <person name="Weber P."/>
            <person name="Bernet E."/>
            <person name="Pullido F."/>
            <person name="Nieckarz M."/>
            <person name="Delaby M."/>
            <person name="Nieves C."/>
            <person name="Viehboeck T."/>
            <person name="Krause N."/>
            <person name="Rivera-Millot A."/>
            <person name="Nakamura A."/>
            <person name="Vischer N."/>
            <person name="VanNieuwenhze M."/>
            <person name="Brun Y."/>
            <person name="Cava F."/>
            <person name="Bulgheresi S."/>
            <person name="Veyrier F."/>
        </authorList>
    </citation>
    <scope>NUCLEOTIDE SEQUENCE [LARGE SCALE GENOMIC DNA]</scope>
    <source>
        <strain evidence="2 3">SN4</strain>
    </source>
</reference>
<evidence type="ECO:0000313" key="3">
    <source>
        <dbReference type="Proteomes" id="UP000832011"/>
    </source>
</evidence>
<dbReference type="RefSeq" id="WP_244796710.1">
    <property type="nucleotide sequence ID" value="NZ_CP091511.1"/>
</dbReference>
<proteinExistence type="predicted"/>
<keyword evidence="3" id="KW-1185">Reference proteome</keyword>
<protein>
    <submittedName>
        <fullName evidence="2">DUF4132 domain-containing protein</fullName>
    </submittedName>
</protein>
<name>A0ABY4E0F2_9NEIS</name>
<evidence type="ECO:0000313" key="2">
    <source>
        <dbReference type="EMBL" id="UOO88836.1"/>
    </source>
</evidence>
<gene>
    <name evidence="2" type="ORF">LVJ82_15470</name>
</gene>
<feature type="domain" description="DUF4132" evidence="1">
    <location>
        <begin position="977"/>
        <end position="1160"/>
    </location>
</feature>
<dbReference type="EMBL" id="CP091511">
    <property type="protein sequence ID" value="UOO88836.1"/>
    <property type="molecule type" value="Genomic_DNA"/>
</dbReference>
<dbReference type="Proteomes" id="UP000832011">
    <property type="component" value="Chromosome"/>
</dbReference>
<accession>A0ABY4E0F2</accession>